<keyword evidence="4" id="KW-0812">Transmembrane</keyword>
<feature type="active site" evidence="3">
    <location>
        <position position="434"/>
    </location>
</feature>
<feature type="active site" evidence="3">
    <location>
        <position position="196"/>
    </location>
</feature>
<dbReference type="InterPro" id="IPR029058">
    <property type="entry name" value="AB_hydrolase_fold"/>
</dbReference>
<keyword evidence="4" id="KW-1133">Transmembrane helix</keyword>
<evidence type="ECO:0000313" key="7">
    <source>
        <dbReference type="Proteomes" id="UP000663860"/>
    </source>
</evidence>
<evidence type="ECO:0000313" key="6">
    <source>
        <dbReference type="EMBL" id="CAF1167907.1"/>
    </source>
</evidence>
<protein>
    <recommendedName>
        <fullName evidence="5">Alpha/beta hydrolase fold-3 domain-containing protein</fullName>
    </recommendedName>
</protein>
<dbReference type="GO" id="GO:0052689">
    <property type="term" value="F:carboxylic ester hydrolase activity"/>
    <property type="evidence" value="ECO:0007669"/>
    <property type="project" value="InterPro"/>
</dbReference>
<evidence type="ECO:0000256" key="1">
    <source>
        <dbReference type="ARBA" id="ARBA00010515"/>
    </source>
</evidence>
<feature type="transmembrane region" description="Helical" evidence="4">
    <location>
        <begin position="6"/>
        <end position="25"/>
    </location>
</feature>
<reference evidence="6" key="1">
    <citation type="submission" date="2021-02" db="EMBL/GenBank/DDBJ databases">
        <authorList>
            <person name="Nowell W R."/>
        </authorList>
    </citation>
    <scope>NUCLEOTIDE SEQUENCE</scope>
</reference>
<gene>
    <name evidence="6" type="ORF">IZO911_LOCUS26716</name>
</gene>
<feature type="domain" description="Alpha/beta hydrolase fold-3" evidence="5">
    <location>
        <begin position="367"/>
        <end position="436"/>
    </location>
</feature>
<dbReference type="PIRSF" id="PIRSF037251">
    <property type="entry name" value="Arylacetamide_deacetylase"/>
    <property type="match status" value="1"/>
</dbReference>
<dbReference type="InterPro" id="IPR050300">
    <property type="entry name" value="GDXG_lipolytic_enzyme"/>
</dbReference>
<dbReference type="SUPFAM" id="SSF53474">
    <property type="entry name" value="alpha/beta-Hydrolases"/>
    <property type="match status" value="1"/>
</dbReference>
<dbReference type="PANTHER" id="PTHR48081">
    <property type="entry name" value="AB HYDROLASE SUPERFAMILY PROTEIN C4A8.06C"/>
    <property type="match status" value="1"/>
</dbReference>
<dbReference type="InterPro" id="IPR013094">
    <property type="entry name" value="AB_hydrolase_3"/>
</dbReference>
<keyword evidence="2" id="KW-0378">Hydrolase</keyword>
<dbReference type="InterPro" id="IPR017157">
    <property type="entry name" value="Arylacetamide_deacetylase"/>
</dbReference>
<evidence type="ECO:0000259" key="5">
    <source>
        <dbReference type="Pfam" id="PF07859"/>
    </source>
</evidence>
<sequence length="464" mass="52706">MAGKLPRLAIILGSFVTLIAYLYHVPNSEGVAQMDRIRIISASMKIINFVGLVSETLGFAPAWYIQRNSGLVLKKLRKPEVNTNLEIKDILIEDVPARIYSPSNLNNDKTKLLPAIIYYHGGAFYMGSVDTHHPLTRRLALKTGFIVISVEYGLAPEHPFPAGIDDCMKVTKYLLDSNNAKKYNIDAKRIAISGDSAGGNFAAIIAQEFVSKSISKNIPRLQVLIYPVVQFFDFMIPSYLTPALHIFHFGRAGGNFAAIIAQEFVSKSISKNIPRLQVLIYPVVQFFDFMIPSYLTPALHIFHFGRAGQVFQLYLNKTITDDIIINNHTNLQQKKKYRQYVDWSLIPEKYRQIYKKPITDEIDGNNELIKNSEQLLDRKLSPLLVDNKELAKLPSTYILTVDHDRLRDEGFIYAERLKASGVKIVHHHFEHTFHGSLTFLEGIFELDIAHVMLDDIVKYVKDNL</sequence>
<dbReference type="EMBL" id="CAJNOE010000353">
    <property type="protein sequence ID" value="CAF1167907.1"/>
    <property type="molecule type" value="Genomic_DNA"/>
</dbReference>
<keyword evidence="4" id="KW-0472">Membrane</keyword>
<proteinExistence type="inferred from homology"/>
<feature type="transmembrane region" description="Helical" evidence="4">
    <location>
        <begin position="46"/>
        <end position="65"/>
    </location>
</feature>
<dbReference type="PANTHER" id="PTHR48081:SF8">
    <property type="entry name" value="ALPHA_BETA HYDROLASE FOLD-3 DOMAIN-CONTAINING PROTEIN-RELATED"/>
    <property type="match status" value="1"/>
</dbReference>
<dbReference type="Gene3D" id="3.40.50.1820">
    <property type="entry name" value="alpha/beta hydrolase"/>
    <property type="match status" value="2"/>
</dbReference>
<dbReference type="Proteomes" id="UP000663860">
    <property type="component" value="Unassembled WGS sequence"/>
</dbReference>
<comment type="caution">
    <text evidence="6">The sequence shown here is derived from an EMBL/GenBank/DDBJ whole genome shotgun (WGS) entry which is preliminary data.</text>
</comment>
<dbReference type="Pfam" id="PF07859">
    <property type="entry name" value="Abhydrolase_3"/>
    <property type="match status" value="2"/>
</dbReference>
<feature type="domain" description="Alpha/beta hydrolase fold-3" evidence="5">
    <location>
        <begin position="116"/>
        <end position="231"/>
    </location>
</feature>
<dbReference type="AlphaFoldDB" id="A0A814TW74"/>
<feature type="active site" evidence="3">
    <location>
        <position position="404"/>
    </location>
</feature>
<comment type="similarity">
    <text evidence="1">Belongs to the 'GDXG' lipolytic enzyme family.</text>
</comment>
<evidence type="ECO:0000256" key="4">
    <source>
        <dbReference type="SAM" id="Phobius"/>
    </source>
</evidence>
<organism evidence="6 7">
    <name type="scientific">Adineta steineri</name>
    <dbReference type="NCBI Taxonomy" id="433720"/>
    <lineage>
        <taxon>Eukaryota</taxon>
        <taxon>Metazoa</taxon>
        <taxon>Spiralia</taxon>
        <taxon>Gnathifera</taxon>
        <taxon>Rotifera</taxon>
        <taxon>Eurotatoria</taxon>
        <taxon>Bdelloidea</taxon>
        <taxon>Adinetida</taxon>
        <taxon>Adinetidae</taxon>
        <taxon>Adineta</taxon>
    </lineage>
</organism>
<evidence type="ECO:0000256" key="2">
    <source>
        <dbReference type="ARBA" id="ARBA00022801"/>
    </source>
</evidence>
<name>A0A814TW74_9BILA</name>
<accession>A0A814TW74</accession>
<evidence type="ECO:0000256" key="3">
    <source>
        <dbReference type="PIRSR" id="PIRSR037251-1"/>
    </source>
</evidence>
<dbReference type="GO" id="GO:0016020">
    <property type="term" value="C:membrane"/>
    <property type="evidence" value="ECO:0007669"/>
    <property type="project" value="InterPro"/>
</dbReference>